<accession>A0A2G8S1C3</accession>
<organism evidence="13 14">
    <name type="scientific">Ganoderma sinense ZZ0214-1</name>
    <dbReference type="NCBI Taxonomy" id="1077348"/>
    <lineage>
        <taxon>Eukaryota</taxon>
        <taxon>Fungi</taxon>
        <taxon>Dikarya</taxon>
        <taxon>Basidiomycota</taxon>
        <taxon>Agaricomycotina</taxon>
        <taxon>Agaricomycetes</taxon>
        <taxon>Polyporales</taxon>
        <taxon>Polyporaceae</taxon>
        <taxon>Ganoderma</taxon>
    </lineage>
</organism>
<comment type="caution">
    <text evidence="13">The sequence shown here is derived from an EMBL/GenBank/DDBJ whole genome shotgun (WGS) entry which is preliminary data.</text>
</comment>
<evidence type="ECO:0000256" key="9">
    <source>
        <dbReference type="ARBA" id="ARBA00048679"/>
    </source>
</evidence>
<dbReference type="SUPFAM" id="SSF56112">
    <property type="entry name" value="Protein kinase-like (PK-like)"/>
    <property type="match status" value="1"/>
</dbReference>
<keyword evidence="5" id="KW-0418">Kinase</keyword>
<evidence type="ECO:0000256" key="1">
    <source>
        <dbReference type="ARBA" id="ARBA00012513"/>
    </source>
</evidence>
<keyword evidence="6 10" id="KW-0067">ATP-binding</keyword>
<feature type="region of interest" description="Disordered" evidence="11">
    <location>
        <begin position="113"/>
        <end position="132"/>
    </location>
</feature>
<dbReference type="PROSITE" id="PS50011">
    <property type="entry name" value="PROTEIN_KINASE_DOM"/>
    <property type="match status" value="1"/>
</dbReference>
<reference evidence="13 14" key="1">
    <citation type="journal article" date="2015" name="Sci. Rep.">
        <title>Chromosome-level genome map provides insights into diverse defense mechanisms in the medicinal fungus Ganoderma sinense.</title>
        <authorList>
            <person name="Zhu Y."/>
            <person name="Xu J."/>
            <person name="Sun C."/>
            <person name="Zhou S."/>
            <person name="Xu H."/>
            <person name="Nelson D.R."/>
            <person name="Qian J."/>
            <person name="Song J."/>
            <person name="Luo H."/>
            <person name="Xiang L."/>
            <person name="Li Y."/>
            <person name="Xu Z."/>
            <person name="Ji A."/>
            <person name="Wang L."/>
            <person name="Lu S."/>
            <person name="Hayward A."/>
            <person name="Sun W."/>
            <person name="Li X."/>
            <person name="Schwartz D.C."/>
            <person name="Wang Y."/>
            <person name="Chen S."/>
        </authorList>
    </citation>
    <scope>NUCLEOTIDE SEQUENCE [LARGE SCALE GENOMIC DNA]</scope>
    <source>
        <strain evidence="13 14">ZZ0214-1</strain>
    </source>
</reference>
<evidence type="ECO:0000256" key="8">
    <source>
        <dbReference type="ARBA" id="ARBA00047899"/>
    </source>
</evidence>
<dbReference type="GO" id="GO:0005524">
    <property type="term" value="F:ATP binding"/>
    <property type="evidence" value="ECO:0007669"/>
    <property type="project" value="UniProtKB-UniRule"/>
</dbReference>
<feature type="region of interest" description="Disordered" evidence="11">
    <location>
        <begin position="257"/>
        <end position="285"/>
    </location>
</feature>
<keyword evidence="3" id="KW-0808">Transferase</keyword>
<dbReference type="InterPro" id="IPR008271">
    <property type="entry name" value="Ser/Thr_kinase_AS"/>
</dbReference>
<dbReference type="Proteomes" id="UP000230002">
    <property type="component" value="Unassembled WGS sequence"/>
</dbReference>
<dbReference type="STRING" id="1077348.A0A2G8S1C3"/>
<dbReference type="GO" id="GO:0005737">
    <property type="term" value="C:cytoplasm"/>
    <property type="evidence" value="ECO:0007669"/>
    <property type="project" value="TreeGrafter"/>
</dbReference>
<dbReference type="InterPro" id="IPR050339">
    <property type="entry name" value="CC_SR_Kinase"/>
</dbReference>
<dbReference type="PROSITE" id="PS00107">
    <property type="entry name" value="PROTEIN_KINASE_ATP"/>
    <property type="match status" value="1"/>
</dbReference>
<dbReference type="SMART" id="SM00220">
    <property type="entry name" value="S_TKc"/>
    <property type="match status" value="1"/>
</dbReference>
<feature type="binding site" evidence="10">
    <location>
        <position position="180"/>
    </location>
    <ligand>
        <name>ATP</name>
        <dbReference type="ChEBI" id="CHEBI:30616"/>
    </ligand>
</feature>
<dbReference type="GO" id="GO:0005634">
    <property type="term" value="C:nucleus"/>
    <property type="evidence" value="ECO:0007669"/>
    <property type="project" value="TreeGrafter"/>
</dbReference>
<dbReference type="EMBL" id="AYKW01000034">
    <property type="protein sequence ID" value="PIL27569.1"/>
    <property type="molecule type" value="Genomic_DNA"/>
</dbReference>
<dbReference type="EC" id="2.7.11.1" evidence="1"/>
<sequence length="692" mass="76149">MSDDLDTSSPTGALVALSPADPEWQPILHVSNQVVLYNPTSHALSIRTHSPPPSGPLARHGHARCPYCHRSISPNHGRSREHDSDDDFEQSLGHTSNRAANYFQLLEIANETSRPASPASGDSSPRPSTGSAFRAESMAEGYFQAFFQEVCRLGMGANGSVYLCQHVLDGNSLGYFAVKKVAVGQSHSYLLSTLREVRLLEKLHHPNIVTYHHAWLETSQFSSFGPRVPTLHILMQWAEGGSLDDLIDARLGRRAPKLPHLHPTDGGSGGISVPESAGASPDVGDHPYSRNARIRAFRAVQRAPPEERERLRREMGLNGNGVLPQSNKRGPTDWKPVHLLSAEEVHDLFEGVVAGLAFLHEKSILHLDLKPGNVLLTWDEGRMVPRAMLSDFGTSQDMMNARTRSGNTGTLEYSAPESLPEPSTGQLRQVDSKADMWSLGMILHKMLFFRLPYRYTVDNDEASRPKDGRDYMDRLEAEILEYTGFKSSSILASGFESRRLPKVYLLLLETLLNVKPSARPSSERVLGVIKEGGLNPVQGGHAVPSTLALARSTHMRTSPERSGPTLFEESTDASVEEIKDEDDSTKRRAFFGLPIPSYPTTIRGWSEVLRQGRERIPTYLPKRLCLRTLKSTILVAKVFSLSRMCPGSEHRPVVASAALALAIVDTWFDGLQATLAFGAAHLALLAFVCTST</sequence>
<dbReference type="Pfam" id="PF00069">
    <property type="entry name" value="Pkinase"/>
    <property type="match status" value="2"/>
</dbReference>
<dbReference type="InterPro" id="IPR011009">
    <property type="entry name" value="Kinase-like_dom_sf"/>
</dbReference>
<evidence type="ECO:0000313" key="13">
    <source>
        <dbReference type="EMBL" id="PIL27569.1"/>
    </source>
</evidence>
<gene>
    <name evidence="13" type="ORF">GSI_10720</name>
</gene>
<dbReference type="PANTHER" id="PTHR11042:SF138">
    <property type="entry name" value="SERINE_THREONINE-PROTEIN KINASE IKS1-RELATED"/>
    <property type="match status" value="1"/>
</dbReference>
<name>A0A2G8S1C3_9APHY</name>
<dbReference type="OrthoDB" id="1405469at2759"/>
<dbReference type="AlphaFoldDB" id="A0A2G8S1C3"/>
<dbReference type="GO" id="GO:0004674">
    <property type="term" value="F:protein serine/threonine kinase activity"/>
    <property type="evidence" value="ECO:0007669"/>
    <property type="project" value="UniProtKB-KW"/>
</dbReference>
<keyword evidence="4 10" id="KW-0547">Nucleotide-binding</keyword>
<dbReference type="PROSITE" id="PS00108">
    <property type="entry name" value="PROTEIN_KINASE_ST"/>
    <property type="match status" value="1"/>
</dbReference>
<evidence type="ECO:0000256" key="6">
    <source>
        <dbReference type="ARBA" id="ARBA00022840"/>
    </source>
</evidence>
<evidence type="ECO:0000256" key="3">
    <source>
        <dbReference type="ARBA" id="ARBA00022679"/>
    </source>
</evidence>
<dbReference type="Gene3D" id="3.30.200.20">
    <property type="entry name" value="Phosphorylase Kinase, domain 1"/>
    <property type="match status" value="1"/>
</dbReference>
<dbReference type="Gene3D" id="1.10.510.10">
    <property type="entry name" value="Transferase(Phosphotransferase) domain 1"/>
    <property type="match status" value="1"/>
</dbReference>
<feature type="compositionally biased region" description="Polar residues" evidence="11">
    <location>
        <begin position="113"/>
        <end position="131"/>
    </location>
</feature>
<evidence type="ECO:0000256" key="2">
    <source>
        <dbReference type="ARBA" id="ARBA00022527"/>
    </source>
</evidence>
<evidence type="ECO:0000256" key="11">
    <source>
        <dbReference type="SAM" id="MobiDB-lite"/>
    </source>
</evidence>
<protein>
    <recommendedName>
        <fullName evidence="1">non-specific serine/threonine protein kinase</fullName>
        <ecNumber evidence="1">2.7.11.1</ecNumber>
    </recommendedName>
</protein>
<evidence type="ECO:0000259" key="12">
    <source>
        <dbReference type="PROSITE" id="PS50011"/>
    </source>
</evidence>
<comment type="similarity">
    <text evidence="7">Belongs to the protein kinase superfamily. Ser/Thr protein kinase family. GCN2 subfamily.</text>
</comment>
<evidence type="ECO:0000256" key="4">
    <source>
        <dbReference type="ARBA" id="ARBA00022741"/>
    </source>
</evidence>
<feature type="domain" description="Protein kinase" evidence="12">
    <location>
        <begin position="147"/>
        <end position="534"/>
    </location>
</feature>
<evidence type="ECO:0000256" key="7">
    <source>
        <dbReference type="ARBA" id="ARBA00037982"/>
    </source>
</evidence>
<comment type="catalytic activity">
    <reaction evidence="8">
        <text>L-threonyl-[protein] + ATP = O-phospho-L-threonyl-[protein] + ADP + H(+)</text>
        <dbReference type="Rhea" id="RHEA:46608"/>
        <dbReference type="Rhea" id="RHEA-COMP:11060"/>
        <dbReference type="Rhea" id="RHEA-COMP:11605"/>
        <dbReference type="ChEBI" id="CHEBI:15378"/>
        <dbReference type="ChEBI" id="CHEBI:30013"/>
        <dbReference type="ChEBI" id="CHEBI:30616"/>
        <dbReference type="ChEBI" id="CHEBI:61977"/>
        <dbReference type="ChEBI" id="CHEBI:456216"/>
        <dbReference type="EC" id="2.7.11.1"/>
    </reaction>
</comment>
<evidence type="ECO:0000256" key="10">
    <source>
        <dbReference type="PROSITE-ProRule" id="PRU10141"/>
    </source>
</evidence>
<comment type="catalytic activity">
    <reaction evidence="9">
        <text>L-seryl-[protein] + ATP = O-phospho-L-seryl-[protein] + ADP + H(+)</text>
        <dbReference type="Rhea" id="RHEA:17989"/>
        <dbReference type="Rhea" id="RHEA-COMP:9863"/>
        <dbReference type="Rhea" id="RHEA-COMP:11604"/>
        <dbReference type="ChEBI" id="CHEBI:15378"/>
        <dbReference type="ChEBI" id="CHEBI:29999"/>
        <dbReference type="ChEBI" id="CHEBI:30616"/>
        <dbReference type="ChEBI" id="CHEBI:83421"/>
        <dbReference type="ChEBI" id="CHEBI:456216"/>
        <dbReference type="EC" id="2.7.11.1"/>
    </reaction>
</comment>
<evidence type="ECO:0000256" key="5">
    <source>
        <dbReference type="ARBA" id="ARBA00022777"/>
    </source>
</evidence>
<dbReference type="PANTHER" id="PTHR11042">
    <property type="entry name" value="EUKARYOTIC TRANSLATION INITIATION FACTOR 2-ALPHA KINASE EIF2-ALPHA KINASE -RELATED"/>
    <property type="match status" value="1"/>
</dbReference>
<keyword evidence="2" id="KW-0723">Serine/threonine-protein kinase</keyword>
<keyword evidence="14" id="KW-1185">Reference proteome</keyword>
<feature type="region of interest" description="Disordered" evidence="11">
    <location>
        <begin position="68"/>
        <end position="92"/>
    </location>
</feature>
<proteinExistence type="inferred from homology"/>
<dbReference type="InterPro" id="IPR017441">
    <property type="entry name" value="Protein_kinase_ATP_BS"/>
</dbReference>
<dbReference type="FunFam" id="3.30.200.20:FF:000306">
    <property type="entry name" value="IKS protein kinase"/>
    <property type="match status" value="1"/>
</dbReference>
<dbReference type="InterPro" id="IPR000719">
    <property type="entry name" value="Prot_kinase_dom"/>
</dbReference>
<evidence type="ECO:0000313" key="14">
    <source>
        <dbReference type="Proteomes" id="UP000230002"/>
    </source>
</evidence>